<dbReference type="SUPFAM" id="SSF55120">
    <property type="entry name" value="Pseudouridine synthase"/>
    <property type="match status" value="1"/>
</dbReference>
<feature type="region of interest" description="Disordered" evidence="6">
    <location>
        <begin position="351"/>
        <end position="404"/>
    </location>
</feature>
<keyword evidence="3 5" id="KW-0413">Isomerase</keyword>
<dbReference type="SUPFAM" id="SSF55174">
    <property type="entry name" value="Alpha-L RNA-binding motif"/>
    <property type="match status" value="1"/>
</dbReference>
<dbReference type="FunFam" id="3.10.290.10:FF:000003">
    <property type="entry name" value="Pseudouridine synthase"/>
    <property type="match status" value="1"/>
</dbReference>
<evidence type="ECO:0000256" key="2">
    <source>
        <dbReference type="ARBA" id="ARBA00022884"/>
    </source>
</evidence>
<dbReference type="NCBIfam" id="NF007976">
    <property type="entry name" value="PRK10700.1"/>
    <property type="match status" value="1"/>
</dbReference>
<dbReference type="PROSITE" id="PS01149">
    <property type="entry name" value="PSI_RSU"/>
    <property type="match status" value="1"/>
</dbReference>
<evidence type="ECO:0000256" key="5">
    <source>
        <dbReference type="RuleBase" id="RU003887"/>
    </source>
</evidence>
<feature type="compositionally biased region" description="Low complexity" evidence="6">
    <location>
        <begin position="469"/>
        <end position="486"/>
    </location>
</feature>
<dbReference type="InterPro" id="IPR050343">
    <property type="entry name" value="RsuA_PseudoU_synthase"/>
</dbReference>
<feature type="compositionally biased region" description="Gly residues" evidence="6">
    <location>
        <begin position="440"/>
        <end position="466"/>
    </location>
</feature>
<dbReference type="PANTHER" id="PTHR47683:SF3">
    <property type="entry name" value="RIBOSOMAL LARGE SUBUNIT PSEUDOURIDINE SYNTHASE B"/>
    <property type="match status" value="1"/>
</dbReference>
<dbReference type="InterPro" id="IPR000748">
    <property type="entry name" value="PsdUridine_synth_RsuA/RluB/E/F"/>
</dbReference>
<evidence type="ECO:0000259" key="7">
    <source>
        <dbReference type="SMART" id="SM00363"/>
    </source>
</evidence>
<gene>
    <name evidence="8" type="ORF">LMG26788_02273</name>
</gene>
<accession>A0A6S7CRN3</accession>
<evidence type="ECO:0000256" key="3">
    <source>
        <dbReference type="ARBA" id="ARBA00023235"/>
    </source>
</evidence>
<evidence type="ECO:0000256" key="6">
    <source>
        <dbReference type="SAM" id="MobiDB-lite"/>
    </source>
</evidence>
<dbReference type="FunFam" id="3.30.70.1560:FF:000001">
    <property type="entry name" value="Pseudouridine synthase"/>
    <property type="match status" value="1"/>
</dbReference>
<dbReference type="InterPro" id="IPR006145">
    <property type="entry name" value="PsdUridine_synth_RsuA/RluA"/>
</dbReference>
<dbReference type="Gene3D" id="3.30.70.1560">
    <property type="entry name" value="Alpha-L RNA-binding motif"/>
    <property type="match status" value="1"/>
</dbReference>
<dbReference type="GO" id="GO:0005829">
    <property type="term" value="C:cytosol"/>
    <property type="evidence" value="ECO:0007669"/>
    <property type="project" value="UniProtKB-ARBA"/>
</dbReference>
<dbReference type="SMART" id="SM00363">
    <property type="entry name" value="S4"/>
    <property type="match status" value="1"/>
</dbReference>
<dbReference type="AlphaFoldDB" id="A0A6S7CRN3"/>
<evidence type="ECO:0000256" key="4">
    <source>
        <dbReference type="PROSITE-ProRule" id="PRU00182"/>
    </source>
</evidence>
<feature type="compositionally biased region" description="Gly residues" evidence="6">
    <location>
        <begin position="516"/>
        <end position="541"/>
    </location>
</feature>
<feature type="region of interest" description="Disordered" evidence="6">
    <location>
        <begin position="1"/>
        <end position="77"/>
    </location>
</feature>
<protein>
    <recommendedName>
        <fullName evidence="5">Pseudouridine synthase</fullName>
        <ecNumber evidence="5">5.4.99.-</ecNumber>
    </recommendedName>
</protein>
<dbReference type="InterPro" id="IPR042092">
    <property type="entry name" value="PsdUridine_s_RsuA/RluB/E/F_cat"/>
</dbReference>
<feature type="compositionally biased region" description="Basic and acidic residues" evidence="6">
    <location>
        <begin position="555"/>
        <end position="570"/>
    </location>
</feature>
<dbReference type="InterPro" id="IPR036986">
    <property type="entry name" value="S4_RNA-bd_sf"/>
</dbReference>
<dbReference type="PANTHER" id="PTHR47683">
    <property type="entry name" value="PSEUDOURIDINE SYNTHASE FAMILY PROTEIN-RELATED"/>
    <property type="match status" value="1"/>
</dbReference>
<evidence type="ECO:0000256" key="1">
    <source>
        <dbReference type="ARBA" id="ARBA00008348"/>
    </source>
</evidence>
<dbReference type="GO" id="GO:0003723">
    <property type="term" value="F:RNA binding"/>
    <property type="evidence" value="ECO:0007669"/>
    <property type="project" value="UniProtKB-KW"/>
</dbReference>
<dbReference type="Gene3D" id="3.30.70.580">
    <property type="entry name" value="Pseudouridine synthase I, catalytic domain, N-terminal subdomain"/>
    <property type="match status" value="1"/>
</dbReference>
<organism evidence="8 9">
    <name type="scientific">Achromobacter pulmonis</name>
    <dbReference type="NCBI Taxonomy" id="1389932"/>
    <lineage>
        <taxon>Bacteria</taxon>
        <taxon>Pseudomonadati</taxon>
        <taxon>Pseudomonadota</taxon>
        <taxon>Betaproteobacteria</taxon>
        <taxon>Burkholderiales</taxon>
        <taxon>Alcaligenaceae</taxon>
        <taxon>Achromobacter</taxon>
    </lineage>
</organism>
<evidence type="ECO:0000313" key="9">
    <source>
        <dbReference type="Proteomes" id="UP000494203"/>
    </source>
</evidence>
<dbReference type="RefSeq" id="WP_175132465.1">
    <property type="nucleotide sequence ID" value="NZ_CADIJV010000006.1"/>
</dbReference>
<name>A0A6S7CRN3_9BURK</name>
<dbReference type="NCBIfam" id="TIGR00093">
    <property type="entry name" value="pseudouridine synthase"/>
    <property type="match status" value="1"/>
</dbReference>
<feature type="compositionally biased region" description="Gly residues" evidence="6">
    <location>
        <begin position="573"/>
        <end position="582"/>
    </location>
</feature>
<sequence>MQDETPRPDDAVSNGPAEASAGREPAVEGEARGRGRKLRTPFRRRRGDAAAAEQAPAGETAASAQADSADNRGGEQEAEQALAYLDTADRMEQRLGKYLNSEAVMPKLHKVLADAGIGSRREMEELIVAGRVSVNGEPAHIGQRVAPNDQVRVNGKPIMRTNTKKPPRVILYHKPAGEIVSHDDPGGRASVFARLPKLRTGKWLSVGRLDLNTEGLLIFTTSGDMANRIMHPRYGTEREYAVRVLGEMDEAQRQSLVDGIELEDGLAAFGALDYLGGDGSNRWYRVTLQEGRNREVRRMFEAVGVTVSRLIRTRFGDVVLPRTLRRGRWEELDASLVTALMVQLGLLRDDDEAGGNRRRSKQPQSHDSALPPGFGTLERNGMNGARVGRRGKIQGGRAGSAGQAMACPSDPFGTGLMIAGGYANGHPLAGEANGNRKGGKAAGGRGAGGGNKAGARTGGKPGGGKGRGVRAAAANNGPAVATTEAPAGGGRKPAGAKSGKPAGGRGGNAARAGKPAGAGRGGNKAEGARTGGGNKGPGAGGKPRAARSGSGSGPRGDDWQPRGASAHESRLGVMGGRGGRGR</sequence>
<dbReference type="InterPro" id="IPR020103">
    <property type="entry name" value="PsdUridine_synth_cat_dom_sf"/>
</dbReference>
<feature type="compositionally biased region" description="Basic and acidic residues" evidence="6">
    <location>
        <begin position="1"/>
        <end position="10"/>
    </location>
</feature>
<feature type="domain" description="RNA-binding S4" evidence="7">
    <location>
        <begin position="106"/>
        <end position="164"/>
    </location>
</feature>
<feature type="region of interest" description="Disordered" evidence="6">
    <location>
        <begin position="433"/>
        <end position="582"/>
    </location>
</feature>
<dbReference type="CDD" id="cd02556">
    <property type="entry name" value="PseudoU_synth_RluB"/>
    <property type="match status" value="1"/>
</dbReference>
<dbReference type="Gene3D" id="3.10.290.10">
    <property type="entry name" value="RNA-binding S4 domain"/>
    <property type="match status" value="1"/>
</dbReference>
<feature type="compositionally biased region" description="Basic residues" evidence="6">
    <location>
        <begin position="34"/>
        <end position="46"/>
    </location>
</feature>
<proteinExistence type="inferred from homology"/>
<keyword evidence="9" id="KW-1185">Reference proteome</keyword>
<dbReference type="GO" id="GO:0120159">
    <property type="term" value="F:rRNA pseudouridine synthase activity"/>
    <property type="evidence" value="ECO:0007669"/>
    <property type="project" value="UniProtKB-ARBA"/>
</dbReference>
<dbReference type="Proteomes" id="UP000494203">
    <property type="component" value="Unassembled WGS sequence"/>
</dbReference>
<dbReference type="GO" id="GO:0000455">
    <property type="term" value="P:enzyme-directed rRNA pseudouridine synthesis"/>
    <property type="evidence" value="ECO:0007669"/>
    <property type="project" value="UniProtKB-ARBA"/>
</dbReference>
<dbReference type="Pfam" id="PF00849">
    <property type="entry name" value="PseudoU_synth_2"/>
    <property type="match status" value="1"/>
</dbReference>
<dbReference type="EC" id="5.4.99.-" evidence="5"/>
<feature type="compositionally biased region" description="Low complexity" evidence="6">
    <location>
        <begin position="49"/>
        <end position="66"/>
    </location>
</feature>
<dbReference type="PROSITE" id="PS50889">
    <property type="entry name" value="S4"/>
    <property type="match status" value="1"/>
</dbReference>
<dbReference type="Pfam" id="PF01479">
    <property type="entry name" value="S4"/>
    <property type="match status" value="1"/>
</dbReference>
<dbReference type="EMBL" id="CADIKZ010000005">
    <property type="protein sequence ID" value="CAB3861132.1"/>
    <property type="molecule type" value="Genomic_DNA"/>
</dbReference>
<dbReference type="InterPro" id="IPR002942">
    <property type="entry name" value="S4_RNA-bd"/>
</dbReference>
<dbReference type="CDD" id="cd00165">
    <property type="entry name" value="S4"/>
    <property type="match status" value="1"/>
</dbReference>
<evidence type="ECO:0000313" key="8">
    <source>
        <dbReference type="EMBL" id="CAB3861132.1"/>
    </source>
</evidence>
<comment type="similarity">
    <text evidence="1 5">Belongs to the pseudouridine synthase RsuA family.</text>
</comment>
<dbReference type="InterPro" id="IPR020094">
    <property type="entry name" value="TruA/RsuA/RluB/E/F_N"/>
</dbReference>
<dbReference type="InterPro" id="IPR018496">
    <property type="entry name" value="PsdUridine_synth_RsuA/RluB_CS"/>
</dbReference>
<reference evidence="8 9" key="1">
    <citation type="submission" date="2020-04" db="EMBL/GenBank/DDBJ databases">
        <authorList>
            <person name="De Canck E."/>
        </authorList>
    </citation>
    <scope>NUCLEOTIDE SEQUENCE [LARGE SCALE GENOMIC DNA]</scope>
    <source>
        <strain evidence="8 9">LMG 26788</strain>
    </source>
</reference>
<keyword evidence="2 4" id="KW-0694">RNA-binding</keyword>